<dbReference type="GO" id="GO:0032259">
    <property type="term" value="P:methylation"/>
    <property type="evidence" value="ECO:0007669"/>
    <property type="project" value="UniProtKB-KW"/>
</dbReference>
<feature type="region of interest" description="Disordered" evidence="1">
    <location>
        <begin position="260"/>
        <end position="284"/>
    </location>
</feature>
<organism evidence="3 4">
    <name type="scientific">Granulibacter bethesdensis</name>
    <dbReference type="NCBI Taxonomy" id="364410"/>
    <lineage>
        <taxon>Bacteria</taxon>
        <taxon>Pseudomonadati</taxon>
        <taxon>Pseudomonadota</taxon>
        <taxon>Alphaproteobacteria</taxon>
        <taxon>Acetobacterales</taxon>
        <taxon>Acetobacteraceae</taxon>
        <taxon>Granulibacter</taxon>
    </lineage>
</organism>
<gene>
    <name evidence="3" type="ORF">GbCGDNIH9_0454</name>
</gene>
<dbReference type="SUPFAM" id="SSF53335">
    <property type="entry name" value="S-adenosyl-L-methionine-dependent methyltransferases"/>
    <property type="match status" value="1"/>
</dbReference>
<proteinExistence type="predicted"/>
<accession>A0AAC9KCU3</accession>
<dbReference type="Gene3D" id="3.40.50.150">
    <property type="entry name" value="Vaccinia Virus protein VP39"/>
    <property type="match status" value="1"/>
</dbReference>
<feature type="domain" description="Methyltransferase type 11" evidence="2">
    <location>
        <begin position="94"/>
        <end position="142"/>
    </location>
</feature>
<evidence type="ECO:0000313" key="4">
    <source>
        <dbReference type="Proteomes" id="UP000182373"/>
    </source>
</evidence>
<protein>
    <submittedName>
        <fullName evidence="3">Methyltransferase</fullName>
        <ecNumber evidence="3">2.1.1.-</ecNumber>
    </submittedName>
</protein>
<dbReference type="Pfam" id="PF08241">
    <property type="entry name" value="Methyltransf_11"/>
    <property type="match status" value="1"/>
</dbReference>
<dbReference type="EC" id="2.1.1.-" evidence="3"/>
<keyword evidence="3" id="KW-0489">Methyltransferase</keyword>
<dbReference type="Proteomes" id="UP000182373">
    <property type="component" value="Chromosome"/>
</dbReference>
<sequence length="284" mass="31278">MGFVNRMRRMEKLPDMQQATAFYGTLAGEVVASLLRARLRLLWPGEECEGQTLLGLGHAAPYMRCWRSTAYRCVVGSLQPSAGQVWPPAGRTLSCDATPSALPFPDLSIDRIVLVHALEMTDHARGLLREVWRILKDDGRLMVVAPNRTGLWAHLDTNPFGQGQPFSHGQIERLLAASLFRVERRDAALYMPPVFHSRALLRAAWLFESAGRHLIPGLAGVTISEAVKDVYAGVPLRPTIRKRLMVQDATEHLVSQKAFTAVSHPSTTSDHGIASPDRSSVGNS</sequence>
<keyword evidence="3" id="KW-0808">Transferase</keyword>
<dbReference type="GO" id="GO:0008757">
    <property type="term" value="F:S-adenosylmethionine-dependent methyltransferase activity"/>
    <property type="evidence" value="ECO:0007669"/>
    <property type="project" value="InterPro"/>
</dbReference>
<evidence type="ECO:0000259" key="2">
    <source>
        <dbReference type="Pfam" id="PF08241"/>
    </source>
</evidence>
<dbReference type="EMBL" id="CP018191">
    <property type="protein sequence ID" value="APH53693.1"/>
    <property type="molecule type" value="Genomic_DNA"/>
</dbReference>
<dbReference type="AlphaFoldDB" id="A0AAC9KCU3"/>
<dbReference type="InterPro" id="IPR029063">
    <property type="entry name" value="SAM-dependent_MTases_sf"/>
</dbReference>
<reference evidence="4" key="1">
    <citation type="submission" date="2016-11" db="EMBL/GenBank/DDBJ databases">
        <title>Comparative genomic and phenotypic analysis of Granulibacter bethesdensis clinical isolates from patients with chronic granulomatous disease.</title>
        <authorList>
            <person name="Zarember K.A."/>
            <person name="Porcella S.F."/>
            <person name="Chu J."/>
            <person name="Ding L."/>
            <person name="Dahlstrom E."/>
            <person name="Barbian K."/>
            <person name="Martens C."/>
            <person name="Sykora L."/>
            <person name="Kramer S."/>
            <person name="Pettinato A.M."/>
            <person name="Hong H."/>
            <person name="Wald G."/>
            <person name="Berg L.J."/>
            <person name="Rogge L.S."/>
            <person name="Greenberg D.E."/>
            <person name="Falcone E.L."/>
            <person name="Neves J.F."/>
            <person name="Simoes M.J."/>
            <person name="Casal M."/>
            <person name="Rodriguez-Lopez F.C."/>
            <person name="Zelazny A."/>
            <person name="Gallin J.I."/>
            <person name="Holland S.M."/>
        </authorList>
    </citation>
    <scope>NUCLEOTIDE SEQUENCE [LARGE SCALE GENOMIC DNA]</scope>
    <source>
        <strain evidence="4">NIH9.1</strain>
    </source>
</reference>
<dbReference type="InterPro" id="IPR013216">
    <property type="entry name" value="Methyltransf_11"/>
</dbReference>
<dbReference type="RefSeq" id="WP_072571956.1">
    <property type="nucleotide sequence ID" value="NZ_CP018191.1"/>
</dbReference>
<name>A0AAC9KCU3_9PROT</name>
<evidence type="ECO:0000313" key="3">
    <source>
        <dbReference type="EMBL" id="APH53693.1"/>
    </source>
</evidence>
<evidence type="ECO:0000256" key="1">
    <source>
        <dbReference type="SAM" id="MobiDB-lite"/>
    </source>
</evidence>